<dbReference type="InterPro" id="IPR003732">
    <property type="entry name" value="Daa-tRNA_deacyls_DTD"/>
</dbReference>
<dbReference type="SUPFAM" id="SSF69500">
    <property type="entry name" value="DTD-like"/>
    <property type="match status" value="1"/>
</dbReference>
<comment type="subcellular location">
    <subcellularLocation>
        <location evidence="5">Cytoplasm</location>
    </subcellularLocation>
</comment>
<organism evidence="6 7">
    <name type="scientific">Pediococcus pentosaceus</name>
    <dbReference type="NCBI Taxonomy" id="1255"/>
    <lineage>
        <taxon>Bacteria</taxon>
        <taxon>Bacillati</taxon>
        <taxon>Bacillota</taxon>
        <taxon>Bacilli</taxon>
        <taxon>Lactobacillales</taxon>
        <taxon>Lactobacillaceae</taxon>
        <taxon>Pediococcus</taxon>
    </lineage>
</organism>
<evidence type="ECO:0000256" key="5">
    <source>
        <dbReference type="HAMAP-Rule" id="MF_00518"/>
    </source>
</evidence>
<comment type="catalytic activity">
    <reaction evidence="5">
        <text>a D-aminoacyl-tRNA + H2O = a tRNA + a D-alpha-amino acid + H(+)</text>
        <dbReference type="Rhea" id="RHEA:13953"/>
        <dbReference type="Rhea" id="RHEA-COMP:10123"/>
        <dbReference type="Rhea" id="RHEA-COMP:10124"/>
        <dbReference type="ChEBI" id="CHEBI:15377"/>
        <dbReference type="ChEBI" id="CHEBI:15378"/>
        <dbReference type="ChEBI" id="CHEBI:59871"/>
        <dbReference type="ChEBI" id="CHEBI:78442"/>
        <dbReference type="ChEBI" id="CHEBI:79333"/>
        <dbReference type="EC" id="3.1.1.96"/>
    </reaction>
</comment>
<proteinExistence type="inferred from homology"/>
<dbReference type="AlphaFoldDB" id="A0A1Y0VUQ1"/>
<evidence type="ECO:0000256" key="4">
    <source>
        <dbReference type="ARBA" id="ARBA00022884"/>
    </source>
</evidence>
<dbReference type="GO" id="GO:0051500">
    <property type="term" value="F:D-tyrosyl-tRNA(Tyr) deacylase activity"/>
    <property type="evidence" value="ECO:0007669"/>
    <property type="project" value="TreeGrafter"/>
</dbReference>
<dbReference type="Proteomes" id="UP000196118">
    <property type="component" value="Chromosome"/>
</dbReference>
<dbReference type="Pfam" id="PF02580">
    <property type="entry name" value="Tyr_Deacylase"/>
    <property type="match status" value="1"/>
</dbReference>
<dbReference type="GO" id="GO:0005737">
    <property type="term" value="C:cytoplasm"/>
    <property type="evidence" value="ECO:0007669"/>
    <property type="project" value="UniProtKB-SubCell"/>
</dbReference>
<dbReference type="EMBL" id="CP021474">
    <property type="protein sequence ID" value="ARW19569.1"/>
    <property type="molecule type" value="Genomic_DNA"/>
</dbReference>
<dbReference type="EC" id="3.1.1.96" evidence="5"/>
<keyword evidence="3 5" id="KW-0820">tRNA-binding</keyword>
<feature type="short sequence motif" description="Gly-cisPro motif, important for rejection of L-amino acids" evidence="5">
    <location>
        <begin position="137"/>
        <end position="138"/>
    </location>
</feature>
<evidence type="ECO:0000256" key="1">
    <source>
        <dbReference type="ARBA" id="ARBA00009673"/>
    </source>
</evidence>
<dbReference type="Gene3D" id="3.50.80.10">
    <property type="entry name" value="D-tyrosyl-tRNA(Tyr) deacylase"/>
    <property type="match status" value="1"/>
</dbReference>
<gene>
    <name evidence="6" type="primary">dtd1</name>
    <name evidence="5" type="synonym">dtd</name>
    <name evidence="6" type="ORF">S100892_00996</name>
</gene>
<evidence type="ECO:0000256" key="3">
    <source>
        <dbReference type="ARBA" id="ARBA00022555"/>
    </source>
</evidence>
<dbReference type="GO" id="GO:0019478">
    <property type="term" value="P:D-amino acid catabolic process"/>
    <property type="evidence" value="ECO:0007669"/>
    <property type="project" value="UniProtKB-UniRule"/>
</dbReference>
<accession>A0A1Y0VUQ1</accession>
<name>A0A1Y0VUQ1_PEDPE</name>
<evidence type="ECO:0000313" key="7">
    <source>
        <dbReference type="Proteomes" id="UP000196118"/>
    </source>
</evidence>
<dbReference type="CDD" id="cd00563">
    <property type="entry name" value="Dtyr_deacylase"/>
    <property type="match status" value="1"/>
</dbReference>
<dbReference type="EC" id="3.1.1.-" evidence="5"/>
<protein>
    <recommendedName>
        <fullName evidence="5">D-aminoacyl-tRNA deacylase</fullName>
        <shortName evidence="5">DTD</shortName>
        <ecNumber evidence="5">3.1.1.96</ecNumber>
    </recommendedName>
    <alternativeName>
        <fullName evidence="5">Gly-tRNA(Ala) deacylase</fullName>
        <ecNumber evidence="5">3.1.1.-</ecNumber>
    </alternativeName>
</protein>
<dbReference type="GO" id="GO:0000049">
    <property type="term" value="F:tRNA binding"/>
    <property type="evidence" value="ECO:0007669"/>
    <property type="project" value="UniProtKB-UniRule"/>
</dbReference>
<dbReference type="InterPro" id="IPR023509">
    <property type="entry name" value="DTD-like_sf"/>
</dbReference>
<keyword evidence="2 5" id="KW-0963">Cytoplasm</keyword>
<dbReference type="NCBIfam" id="TIGR00256">
    <property type="entry name" value="D-aminoacyl-tRNA deacylase"/>
    <property type="match status" value="1"/>
</dbReference>
<evidence type="ECO:0000256" key="2">
    <source>
        <dbReference type="ARBA" id="ARBA00022490"/>
    </source>
</evidence>
<comment type="subunit">
    <text evidence="5">Homodimer.</text>
</comment>
<comment type="function">
    <text evidence="5">An aminoacyl-tRNA editing enzyme that deacylates mischarged D-aminoacyl-tRNAs. Also deacylates mischarged glycyl-tRNA(Ala), protecting cells against glycine mischarging by AlaRS. Acts via tRNA-based rather than protein-based catalysis; rejects L-amino acids rather than detecting D-amino acids in the active site. By recycling D-aminoacyl-tRNA to D-amino acids and free tRNA molecules, this enzyme counteracts the toxicity associated with the formation of D-aminoacyl-tRNA entities in vivo and helps enforce protein L-homochirality.</text>
</comment>
<evidence type="ECO:0000313" key="6">
    <source>
        <dbReference type="EMBL" id="ARW19569.1"/>
    </source>
</evidence>
<keyword evidence="5 6" id="KW-0378">Hydrolase</keyword>
<comment type="similarity">
    <text evidence="1 5">Belongs to the DTD family.</text>
</comment>
<dbReference type="GO" id="GO:0043908">
    <property type="term" value="F:Ser(Gly)-tRNA(Ala) hydrolase activity"/>
    <property type="evidence" value="ECO:0007669"/>
    <property type="project" value="UniProtKB-UniRule"/>
</dbReference>
<keyword evidence="4 5" id="KW-0694">RNA-binding</keyword>
<sequence length="149" mass="16417">MRVVIQRVSKASVTIEENLVGKVGPGFMLLVAFNDEDTDTDLDFAVRKIVNMRIFEDEQAKMNLSINDVKGAILSVSQFTLFASTKKGNRPSFTKSGNPELASKLYDQFNAKLRATGIEVQTGQFGADMQVELVNDGPVTIVLDTQNKE</sequence>
<comment type="domain">
    <text evidence="5">A Gly-cisPro motif from one monomer fits into the active site of the other monomer to allow specific chiral rejection of L-amino acids.</text>
</comment>
<dbReference type="PANTHER" id="PTHR10472:SF5">
    <property type="entry name" value="D-AMINOACYL-TRNA DEACYLASE 1"/>
    <property type="match status" value="1"/>
</dbReference>
<dbReference type="FunFam" id="3.50.80.10:FF:000001">
    <property type="entry name" value="D-aminoacyl-tRNA deacylase"/>
    <property type="match status" value="1"/>
</dbReference>
<reference evidence="6 7" key="1">
    <citation type="submission" date="2017-05" db="EMBL/GenBank/DDBJ databases">
        <title>Genome sequence of Pediococcus pentosaceus strain SRCM100892.</title>
        <authorList>
            <person name="Cho S.H."/>
        </authorList>
    </citation>
    <scope>NUCLEOTIDE SEQUENCE [LARGE SCALE GENOMIC DNA]</scope>
    <source>
        <strain evidence="6 7">SRCM100892</strain>
    </source>
</reference>
<dbReference type="PANTHER" id="PTHR10472">
    <property type="entry name" value="D-TYROSYL-TRNA TYR DEACYLASE"/>
    <property type="match status" value="1"/>
</dbReference>
<dbReference type="GO" id="GO:0106026">
    <property type="term" value="F:Gly-tRNA(Ala) deacylase activity"/>
    <property type="evidence" value="ECO:0007669"/>
    <property type="project" value="UniProtKB-UniRule"/>
</dbReference>
<dbReference type="HAMAP" id="MF_00518">
    <property type="entry name" value="Deacylase_Dtd"/>
    <property type="match status" value="1"/>
</dbReference>
<comment type="catalytic activity">
    <reaction evidence="5">
        <text>glycyl-tRNA(Ala) + H2O = tRNA(Ala) + glycine + H(+)</text>
        <dbReference type="Rhea" id="RHEA:53744"/>
        <dbReference type="Rhea" id="RHEA-COMP:9657"/>
        <dbReference type="Rhea" id="RHEA-COMP:13640"/>
        <dbReference type="ChEBI" id="CHEBI:15377"/>
        <dbReference type="ChEBI" id="CHEBI:15378"/>
        <dbReference type="ChEBI" id="CHEBI:57305"/>
        <dbReference type="ChEBI" id="CHEBI:78442"/>
        <dbReference type="ChEBI" id="CHEBI:78522"/>
    </reaction>
</comment>